<sequence>MTPRGGALVRRLLLRVASREGLEHKHRKTMLVARKHKQTTLVEGVTPQQPPPKLRTTRAQLTSTAGDRRDGEKTGTPFRVAPAQSLNPSLPVGLVPRPEPQFGGPGPYRKCVLGAILVGLVMLVALLVALGLMWGGVLNKHRSTAQRLKAAELQSGNTTGANGTDSDLKGNGPSG</sequence>
<dbReference type="EMBL" id="JABSTQ010000156">
    <property type="protein sequence ID" value="KAG0445613.1"/>
    <property type="molecule type" value="Genomic_DNA"/>
</dbReference>
<evidence type="ECO:0000313" key="1">
    <source>
        <dbReference type="EMBL" id="KAG0445613.1"/>
    </source>
</evidence>
<accession>A0AC60R2Y4</accession>
<dbReference type="Proteomes" id="UP000805193">
    <property type="component" value="Unassembled WGS sequence"/>
</dbReference>
<organism evidence="1 2">
    <name type="scientific">Ixodes persulcatus</name>
    <name type="common">Taiga tick</name>
    <dbReference type="NCBI Taxonomy" id="34615"/>
    <lineage>
        <taxon>Eukaryota</taxon>
        <taxon>Metazoa</taxon>
        <taxon>Ecdysozoa</taxon>
        <taxon>Arthropoda</taxon>
        <taxon>Chelicerata</taxon>
        <taxon>Arachnida</taxon>
        <taxon>Acari</taxon>
        <taxon>Parasitiformes</taxon>
        <taxon>Ixodida</taxon>
        <taxon>Ixodoidea</taxon>
        <taxon>Ixodidae</taxon>
        <taxon>Ixodinae</taxon>
        <taxon>Ixodes</taxon>
    </lineage>
</organism>
<keyword evidence="2" id="KW-1185">Reference proteome</keyword>
<protein>
    <submittedName>
        <fullName evidence="1">Uncharacterized protein</fullName>
    </submittedName>
</protein>
<reference evidence="1 2" key="1">
    <citation type="journal article" date="2020" name="Cell">
        <title>Large-Scale Comparative Analyses of Tick Genomes Elucidate Their Genetic Diversity and Vector Capacities.</title>
        <authorList>
            <consortium name="Tick Genome and Microbiome Consortium (TIGMIC)"/>
            <person name="Jia N."/>
            <person name="Wang J."/>
            <person name="Shi W."/>
            <person name="Du L."/>
            <person name="Sun Y."/>
            <person name="Zhan W."/>
            <person name="Jiang J.F."/>
            <person name="Wang Q."/>
            <person name="Zhang B."/>
            <person name="Ji P."/>
            <person name="Bell-Sakyi L."/>
            <person name="Cui X.M."/>
            <person name="Yuan T.T."/>
            <person name="Jiang B.G."/>
            <person name="Yang W.F."/>
            <person name="Lam T.T."/>
            <person name="Chang Q.C."/>
            <person name="Ding S.J."/>
            <person name="Wang X.J."/>
            <person name="Zhu J.G."/>
            <person name="Ruan X.D."/>
            <person name="Zhao L."/>
            <person name="Wei J.T."/>
            <person name="Ye R.Z."/>
            <person name="Que T.C."/>
            <person name="Du C.H."/>
            <person name="Zhou Y.H."/>
            <person name="Cheng J.X."/>
            <person name="Dai P.F."/>
            <person name="Guo W.B."/>
            <person name="Han X.H."/>
            <person name="Huang E.J."/>
            <person name="Li L.F."/>
            <person name="Wei W."/>
            <person name="Gao Y.C."/>
            <person name="Liu J.Z."/>
            <person name="Shao H.Z."/>
            <person name="Wang X."/>
            <person name="Wang C.C."/>
            <person name="Yang T.C."/>
            <person name="Huo Q.B."/>
            <person name="Li W."/>
            <person name="Chen H.Y."/>
            <person name="Chen S.E."/>
            <person name="Zhou L.G."/>
            <person name="Ni X.B."/>
            <person name="Tian J.H."/>
            <person name="Sheng Y."/>
            <person name="Liu T."/>
            <person name="Pan Y.S."/>
            <person name="Xia L.Y."/>
            <person name="Li J."/>
            <person name="Zhao F."/>
            <person name="Cao W.C."/>
        </authorList>
    </citation>
    <scope>NUCLEOTIDE SEQUENCE [LARGE SCALE GENOMIC DNA]</scope>
    <source>
        <strain evidence="1">Iper-2018</strain>
    </source>
</reference>
<evidence type="ECO:0000313" key="2">
    <source>
        <dbReference type="Proteomes" id="UP000805193"/>
    </source>
</evidence>
<proteinExistence type="predicted"/>
<comment type="caution">
    <text evidence="1">The sequence shown here is derived from an EMBL/GenBank/DDBJ whole genome shotgun (WGS) entry which is preliminary data.</text>
</comment>
<name>A0AC60R2Y4_IXOPE</name>
<gene>
    <name evidence="1" type="ORF">HPB47_013451</name>
</gene>